<gene>
    <name evidence="1" type="ORF">SAMN06265348_113214</name>
</gene>
<evidence type="ECO:0000313" key="1">
    <source>
        <dbReference type="EMBL" id="SMO97014.1"/>
    </source>
</evidence>
<dbReference type="Proteomes" id="UP000320300">
    <property type="component" value="Unassembled WGS sequence"/>
</dbReference>
<organism evidence="1 2">
    <name type="scientific">Pedobacter westerhofensis</name>
    <dbReference type="NCBI Taxonomy" id="425512"/>
    <lineage>
        <taxon>Bacteria</taxon>
        <taxon>Pseudomonadati</taxon>
        <taxon>Bacteroidota</taxon>
        <taxon>Sphingobacteriia</taxon>
        <taxon>Sphingobacteriales</taxon>
        <taxon>Sphingobacteriaceae</taxon>
        <taxon>Pedobacter</taxon>
    </lineage>
</organism>
<accession>A0A521FLQ9</accession>
<evidence type="ECO:0000313" key="2">
    <source>
        <dbReference type="Proteomes" id="UP000320300"/>
    </source>
</evidence>
<dbReference type="RefSeq" id="WP_142530629.1">
    <property type="nucleotide sequence ID" value="NZ_CBCSJO010000012.1"/>
</dbReference>
<dbReference type="EMBL" id="FXTN01000013">
    <property type="protein sequence ID" value="SMO97014.1"/>
    <property type="molecule type" value="Genomic_DNA"/>
</dbReference>
<proteinExistence type="predicted"/>
<keyword evidence="2" id="KW-1185">Reference proteome</keyword>
<sequence length="136" mass="15250">MIKTILHQKAFALVIAAILLLSLSSVSWQSKSDDQLTNTKWKGIAFVPNPREVVFHFKKDTLLITIDLDIIETEYCHVSGDTLTMKKISGGSPCTDEVGTYKYIIKKDSLTITSLRDECGARMDSFSSEGYKRVKN</sequence>
<protein>
    <submittedName>
        <fullName evidence="1">Uncharacterized protein</fullName>
    </submittedName>
</protein>
<reference evidence="1 2" key="1">
    <citation type="submission" date="2017-05" db="EMBL/GenBank/DDBJ databases">
        <authorList>
            <person name="Varghese N."/>
            <person name="Submissions S."/>
        </authorList>
    </citation>
    <scope>NUCLEOTIDE SEQUENCE [LARGE SCALE GENOMIC DNA]</scope>
    <source>
        <strain evidence="1 2">DSM 19036</strain>
    </source>
</reference>
<name>A0A521FLQ9_9SPHI</name>
<dbReference type="AlphaFoldDB" id="A0A521FLQ9"/>
<dbReference type="OrthoDB" id="1260349at2"/>